<accession>A0AAJ6QLR8</accession>
<feature type="transmembrane region" description="Helical" evidence="7">
    <location>
        <begin position="274"/>
        <end position="295"/>
    </location>
</feature>
<dbReference type="GO" id="GO:0022857">
    <property type="term" value="F:transmembrane transporter activity"/>
    <property type="evidence" value="ECO:0007669"/>
    <property type="project" value="InterPro"/>
</dbReference>
<gene>
    <name evidence="10" type="primary">LOC100906391</name>
</gene>
<dbReference type="KEGG" id="goe:100906391"/>
<feature type="transmembrane region" description="Helical" evidence="7">
    <location>
        <begin position="304"/>
        <end position="326"/>
    </location>
</feature>
<feature type="compositionally biased region" description="Basic and acidic residues" evidence="6">
    <location>
        <begin position="436"/>
        <end position="448"/>
    </location>
</feature>
<feature type="transmembrane region" description="Helical" evidence="7">
    <location>
        <begin position="367"/>
        <end position="390"/>
    </location>
</feature>
<evidence type="ECO:0000256" key="6">
    <source>
        <dbReference type="SAM" id="MobiDB-lite"/>
    </source>
</evidence>
<evidence type="ECO:0000256" key="4">
    <source>
        <dbReference type="ARBA" id="ARBA00022989"/>
    </source>
</evidence>
<proteinExistence type="predicted"/>
<keyword evidence="9" id="KW-1185">Reference proteome</keyword>
<feature type="region of interest" description="Disordered" evidence="6">
    <location>
        <begin position="430"/>
        <end position="464"/>
    </location>
</feature>
<feature type="transmembrane region" description="Helical" evidence="7">
    <location>
        <begin position="402"/>
        <end position="426"/>
    </location>
</feature>
<comment type="subcellular location">
    <subcellularLocation>
        <location evidence="1">Membrane</location>
        <topology evidence="1">Multi-pass membrane protein</topology>
    </subcellularLocation>
</comment>
<feature type="transmembrane region" description="Helical" evidence="7">
    <location>
        <begin position="332"/>
        <end position="355"/>
    </location>
</feature>
<evidence type="ECO:0000256" key="3">
    <source>
        <dbReference type="ARBA" id="ARBA00022692"/>
    </source>
</evidence>
<feature type="transmembrane region" description="Helical" evidence="7">
    <location>
        <begin position="161"/>
        <end position="180"/>
    </location>
</feature>
<keyword evidence="4 7" id="KW-1133">Transmembrane helix</keyword>
<dbReference type="InterPro" id="IPR011701">
    <property type="entry name" value="MFS"/>
</dbReference>
<feature type="transmembrane region" description="Helical" evidence="7">
    <location>
        <begin position="67"/>
        <end position="85"/>
    </location>
</feature>
<evidence type="ECO:0000313" key="9">
    <source>
        <dbReference type="Proteomes" id="UP000694867"/>
    </source>
</evidence>
<dbReference type="Proteomes" id="UP000694867">
    <property type="component" value="Unplaced"/>
</dbReference>
<evidence type="ECO:0000256" key="2">
    <source>
        <dbReference type="ARBA" id="ARBA00022448"/>
    </source>
</evidence>
<dbReference type="InterPro" id="IPR036259">
    <property type="entry name" value="MFS_trans_sf"/>
</dbReference>
<dbReference type="InterPro" id="IPR020846">
    <property type="entry name" value="MFS_dom"/>
</dbReference>
<feature type="transmembrane region" description="Helical" evidence="7">
    <location>
        <begin position="192"/>
        <end position="212"/>
    </location>
</feature>
<keyword evidence="3 7" id="KW-0812">Transmembrane</keyword>
<feature type="transmembrane region" description="Helical" evidence="7">
    <location>
        <begin position="233"/>
        <end position="254"/>
    </location>
</feature>
<dbReference type="InterPro" id="IPR050930">
    <property type="entry name" value="MFS_Vesicular_Transporter"/>
</dbReference>
<feature type="domain" description="Major facilitator superfamily (MFS) profile" evidence="8">
    <location>
        <begin position="233"/>
        <end position="464"/>
    </location>
</feature>
<dbReference type="PROSITE" id="PS50850">
    <property type="entry name" value="MFS"/>
    <property type="match status" value="1"/>
</dbReference>
<dbReference type="PANTHER" id="PTHR23506">
    <property type="entry name" value="GH10249P"/>
    <property type="match status" value="1"/>
</dbReference>
<dbReference type="SUPFAM" id="SSF103473">
    <property type="entry name" value="MFS general substrate transporter"/>
    <property type="match status" value="1"/>
</dbReference>
<dbReference type="GeneID" id="100906391"/>
<evidence type="ECO:0000259" key="8">
    <source>
        <dbReference type="PROSITE" id="PS50850"/>
    </source>
</evidence>
<name>A0AAJ6QLR8_9ACAR</name>
<evidence type="ECO:0000256" key="5">
    <source>
        <dbReference type="ARBA" id="ARBA00023136"/>
    </source>
</evidence>
<evidence type="ECO:0000313" key="10">
    <source>
        <dbReference type="RefSeq" id="XP_003739074.1"/>
    </source>
</evidence>
<feature type="transmembrane region" description="Helical" evidence="7">
    <location>
        <begin position="97"/>
        <end position="119"/>
    </location>
</feature>
<feature type="transmembrane region" description="Helical" evidence="7">
    <location>
        <begin position="27"/>
        <end position="47"/>
    </location>
</feature>
<dbReference type="RefSeq" id="XP_003739074.1">
    <property type="nucleotide sequence ID" value="XM_003739026.1"/>
</dbReference>
<evidence type="ECO:0000256" key="7">
    <source>
        <dbReference type="SAM" id="Phobius"/>
    </source>
</evidence>
<dbReference type="Gene3D" id="1.20.1250.20">
    <property type="entry name" value="MFS general substrate transporter like domains"/>
    <property type="match status" value="2"/>
</dbReference>
<evidence type="ECO:0000256" key="1">
    <source>
        <dbReference type="ARBA" id="ARBA00004141"/>
    </source>
</evidence>
<dbReference type="Pfam" id="PF07690">
    <property type="entry name" value="MFS_1"/>
    <property type="match status" value="1"/>
</dbReference>
<sequence length="464" mass="50318">MNRTGSLRRRHSEAGAKPPRLQWRRKLCVLTFLCLGGLLQGATFSHINSFFNLYALDVKGLTSAEYGIIMGCYCFVMVFVTPPAAKLVNLKLFKDKTILFAAWTIDAAFCLMLSFAHRFPQGNQFFFGSLIIRILEAVGSAMGIIMLYVITGQELNDINHIVIPLFETIHGISVVVSPALGGILYDFGGFPMPFWVMGGALLSATMLAVGFFPEHVSPASEEKTSQDNGTRSAWKLPVIVNALSSMSAYVLISFNESTLARQLNVEFGMDATESGMLFFYAGGMYAISSLVFGFLSKKISDPRYFVLLGLITSIVALVLLGPLVPVKQTKGIVILSQVLLGAGTGPSFVCSYMHSLECISNGQNTKWTYAALSAIFTPAASIGCTIGPVMAGMILNNYPFEAVVAVNALQTAVMALLLTYTICCTGKSPEGLNKSRKSDEEPRVEREASISGPHSAVEIRRETL</sequence>
<keyword evidence="2" id="KW-0813">Transport</keyword>
<dbReference type="AlphaFoldDB" id="A0AAJ6QLR8"/>
<feature type="transmembrane region" description="Helical" evidence="7">
    <location>
        <begin position="125"/>
        <end position="149"/>
    </location>
</feature>
<dbReference type="PANTHER" id="PTHR23506:SF26">
    <property type="entry name" value="MFS-TYPE TRANSPORTER SLC18B1"/>
    <property type="match status" value="1"/>
</dbReference>
<reference evidence="10" key="1">
    <citation type="submission" date="2025-08" db="UniProtKB">
        <authorList>
            <consortium name="RefSeq"/>
        </authorList>
    </citation>
    <scope>IDENTIFICATION</scope>
</reference>
<protein>
    <submittedName>
        <fullName evidence="10">MFS-type transporter SLC18B1-like</fullName>
    </submittedName>
</protein>
<organism evidence="9 10">
    <name type="scientific">Galendromus occidentalis</name>
    <name type="common">western predatory mite</name>
    <dbReference type="NCBI Taxonomy" id="34638"/>
    <lineage>
        <taxon>Eukaryota</taxon>
        <taxon>Metazoa</taxon>
        <taxon>Ecdysozoa</taxon>
        <taxon>Arthropoda</taxon>
        <taxon>Chelicerata</taxon>
        <taxon>Arachnida</taxon>
        <taxon>Acari</taxon>
        <taxon>Parasitiformes</taxon>
        <taxon>Mesostigmata</taxon>
        <taxon>Gamasina</taxon>
        <taxon>Phytoseioidea</taxon>
        <taxon>Phytoseiidae</taxon>
        <taxon>Typhlodrominae</taxon>
        <taxon>Galendromus</taxon>
    </lineage>
</organism>
<dbReference type="GO" id="GO:0016020">
    <property type="term" value="C:membrane"/>
    <property type="evidence" value="ECO:0007669"/>
    <property type="project" value="UniProtKB-SubCell"/>
</dbReference>
<keyword evidence="5 7" id="KW-0472">Membrane</keyword>